<dbReference type="Pfam" id="PF07859">
    <property type="entry name" value="Abhydrolase_3"/>
    <property type="match status" value="1"/>
</dbReference>
<comment type="caution">
    <text evidence="4">The sequence shown here is derived from an EMBL/GenBank/DDBJ whole genome shotgun (WGS) entry which is preliminary data.</text>
</comment>
<evidence type="ECO:0000256" key="2">
    <source>
        <dbReference type="SAM" id="SignalP"/>
    </source>
</evidence>
<keyword evidence="2" id="KW-0732">Signal</keyword>
<dbReference type="PANTHER" id="PTHR48081:SF8">
    <property type="entry name" value="ALPHA_BETA HYDROLASE FOLD-3 DOMAIN-CONTAINING PROTEIN-RELATED"/>
    <property type="match status" value="1"/>
</dbReference>
<reference evidence="4 5" key="1">
    <citation type="journal article" date="2019" name="Environ. Microbiol.">
        <title>At the nexus of three kingdoms: the genome of the mycorrhizal fungus Gigaspora margarita provides insights into plant, endobacterial and fungal interactions.</title>
        <authorList>
            <person name="Venice F."/>
            <person name="Ghignone S."/>
            <person name="Salvioli di Fossalunga A."/>
            <person name="Amselem J."/>
            <person name="Novero M."/>
            <person name="Xianan X."/>
            <person name="Sedzielewska Toro K."/>
            <person name="Morin E."/>
            <person name="Lipzen A."/>
            <person name="Grigoriev I.V."/>
            <person name="Henrissat B."/>
            <person name="Martin F.M."/>
            <person name="Bonfante P."/>
        </authorList>
    </citation>
    <scope>NUCLEOTIDE SEQUENCE [LARGE SCALE GENOMIC DNA]</scope>
    <source>
        <strain evidence="4 5">BEG34</strain>
    </source>
</reference>
<feature type="chain" id="PRO_5034137185" evidence="2">
    <location>
        <begin position="20"/>
        <end position="398"/>
    </location>
</feature>
<protein>
    <submittedName>
        <fullName evidence="4">Alpha/beta-hydrolase</fullName>
    </submittedName>
</protein>
<sequence length="398" mass="44449">MYVFLVVILILTSFADIFADIFATHHIETMDTLFAISNCFFQLCYRIPFALLLYFSTPASEQKQTPPNLKQRVAASYIKTIVETLPLWLIRSIFDLTGVIEQLVNGMYDGEERDKWCRRLKGGDGWDGYLIAENAETDDVGENADMVILYVHGGGLNAGGPLISLVVFVKWIEAWKLSHGANTHILSLEYGLSPEHPFPSARDSLLECYQWLVNEKGINPSKIAIAGDSIGGNLATLAALELLNNPNAYKNTPLPSRLLLISPCLSALTTSRTFETNYENDCISKGWFDLCLTNSLLNSNLDPACPQVSPLFDCRLRGLPKVWVCVGGYEVFLEDIMSFVKNARNQGVSVELVVEQDNMHNYAILFPLSRHGGAKKAIKYMSRFLFGEKSVIGQYPRN</sequence>
<evidence type="ECO:0000256" key="1">
    <source>
        <dbReference type="ARBA" id="ARBA00022801"/>
    </source>
</evidence>
<proteinExistence type="predicted"/>
<feature type="signal peptide" evidence="2">
    <location>
        <begin position="1"/>
        <end position="19"/>
    </location>
</feature>
<dbReference type="EMBL" id="WTPW01000805">
    <property type="protein sequence ID" value="KAF0478266.1"/>
    <property type="molecule type" value="Genomic_DNA"/>
</dbReference>
<dbReference type="OrthoDB" id="408631at2759"/>
<dbReference type="SUPFAM" id="SSF53474">
    <property type="entry name" value="alpha/beta-Hydrolases"/>
    <property type="match status" value="1"/>
</dbReference>
<gene>
    <name evidence="4" type="ORF">F8M41_024069</name>
</gene>
<evidence type="ECO:0000259" key="3">
    <source>
        <dbReference type="Pfam" id="PF07859"/>
    </source>
</evidence>
<dbReference type="InterPro" id="IPR050300">
    <property type="entry name" value="GDXG_lipolytic_enzyme"/>
</dbReference>
<dbReference type="AlphaFoldDB" id="A0A8H4EFJ0"/>
<dbReference type="Proteomes" id="UP000439903">
    <property type="component" value="Unassembled WGS sequence"/>
</dbReference>
<keyword evidence="1 4" id="KW-0378">Hydrolase</keyword>
<organism evidence="4 5">
    <name type="scientific">Gigaspora margarita</name>
    <dbReference type="NCBI Taxonomy" id="4874"/>
    <lineage>
        <taxon>Eukaryota</taxon>
        <taxon>Fungi</taxon>
        <taxon>Fungi incertae sedis</taxon>
        <taxon>Mucoromycota</taxon>
        <taxon>Glomeromycotina</taxon>
        <taxon>Glomeromycetes</taxon>
        <taxon>Diversisporales</taxon>
        <taxon>Gigasporaceae</taxon>
        <taxon>Gigaspora</taxon>
    </lineage>
</organism>
<evidence type="ECO:0000313" key="5">
    <source>
        <dbReference type="Proteomes" id="UP000439903"/>
    </source>
</evidence>
<dbReference type="InterPro" id="IPR029058">
    <property type="entry name" value="AB_hydrolase_fold"/>
</dbReference>
<evidence type="ECO:0000313" key="4">
    <source>
        <dbReference type="EMBL" id="KAF0478266.1"/>
    </source>
</evidence>
<accession>A0A8H4EFJ0</accession>
<feature type="domain" description="Alpha/beta hydrolase fold-3" evidence="3">
    <location>
        <begin position="148"/>
        <end position="363"/>
    </location>
</feature>
<name>A0A8H4EFJ0_GIGMA</name>
<dbReference type="PANTHER" id="PTHR48081">
    <property type="entry name" value="AB HYDROLASE SUPERFAMILY PROTEIN C4A8.06C"/>
    <property type="match status" value="1"/>
</dbReference>
<dbReference type="Gene3D" id="3.40.50.1820">
    <property type="entry name" value="alpha/beta hydrolase"/>
    <property type="match status" value="1"/>
</dbReference>
<dbReference type="InterPro" id="IPR013094">
    <property type="entry name" value="AB_hydrolase_3"/>
</dbReference>
<dbReference type="GO" id="GO:0016787">
    <property type="term" value="F:hydrolase activity"/>
    <property type="evidence" value="ECO:0007669"/>
    <property type="project" value="UniProtKB-KW"/>
</dbReference>
<keyword evidence="5" id="KW-1185">Reference proteome</keyword>